<evidence type="ECO:0000256" key="3">
    <source>
        <dbReference type="ARBA" id="ARBA00022729"/>
    </source>
</evidence>
<dbReference type="InterPro" id="IPR028081">
    <property type="entry name" value="Leu-bd"/>
</dbReference>
<reference evidence="7" key="2">
    <citation type="submission" date="2020-09" db="EMBL/GenBank/DDBJ databases">
        <authorList>
            <person name="Sun Q."/>
            <person name="Zhou Y."/>
        </authorList>
    </citation>
    <scope>NUCLEOTIDE SEQUENCE</scope>
    <source>
        <strain evidence="7">CGMCC 1.12919</strain>
    </source>
</reference>
<accession>A0A916US01</accession>
<keyword evidence="3 5" id="KW-0732">Signal</keyword>
<proteinExistence type="inferred from homology"/>
<dbReference type="Proteomes" id="UP000637002">
    <property type="component" value="Unassembled WGS sequence"/>
</dbReference>
<keyword evidence="2" id="KW-0813">Transport</keyword>
<dbReference type="InterPro" id="IPR000709">
    <property type="entry name" value="Leu_Ile_Val-bd"/>
</dbReference>
<dbReference type="Pfam" id="PF13458">
    <property type="entry name" value="Peripla_BP_6"/>
    <property type="match status" value="1"/>
</dbReference>
<dbReference type="AlphaFoldDB" id="A0A916US01"/>
<dbReference type="EMBL" id="BMGG01000009">
    <property type="protein sequence ID" value="GGC85519.1"/>
    <property type="molecule type" value="Genomic_DNA"/>
</dbReference>
<dbReference type="PANTHER" id="PTHR47235">
    <property type="entry name" value="BLR6548 PROTEIN"/>
    <property type="match status" value="1"/>
</dbReference>
<keyword evidence="8" id="KW-1185">Reference proteome</keyword>
<evidence type="ECO:0000256" key="2">
    <source>
        <dbReference type="ARBA" id="ARBA00022448"/>
    </source>
</evidence>
<comment type="caution">
    <text evidence="7">The sequence shown here is derived from an EMBL/GenBank/DDBJ whole genome shotgun (WGS) entry which is preliminary data.</text>
</comment>
<dbReference type="PRINTS" id="PR00337">
    <property type="entry name" value="LEUILEVALBP"/>
</dbReference>
<evidence type="ECO:0000256" key="5">
    <source>
        <dbReference type="SAM" id="SignalP"/>
    </source>
</evidence>
<feature type="chain" id="PRO_5036873470" evidence="5">
    <location>
        <begin position="30"/>
        <end position="394"/>
    </location>
</feature>
<reference evidence="7" key="1">
    <citation type="journal article" date="2014" name="Int. J. Syst. Evol. Microbiol.">
        <title>Complete genome sequence of Corynebacterium casei LMG S-19264T (=DSM 44701T), isolated from a smear-ripened cheese.</title>
        <authorList>
            <consortium name="US DOE Joint Genome Institute (JGI-PGF)"/>
            <person name="Walter F."/>
            <person name="Albersmeier A."/>
            <person name="Kalinowski J."/>
            <person name="Ruckert C."/>
        </authorList>
    </citation>
    <scope>NUCLEOTIDE SEQUENCE</scope>
    <source>
        <strain evidence="7">CGMCC 1.12919</strain>
    </source>
</reference>
<sequence length="394" mass="41748">MVGLRAARACAAAALVLAVAFARPSGAAAEDGVTTDRILFGQAAVLEGPARGLGQGMRTGLLAAFAEVNAAGGIHGRMLELKSVDDGYEPDRAIAAAKQLIGADHVFALIGAVGTPTSAATKPIAAQAGVPFIGAFTGAELLRTPFQRGVVNVRGSYVQETEEMVKRLTGDLDMTRIAILYQDDAFGRAGYDGTVRALAKRNLKLVAEGTFERNTTAVRAGLLQVRRADPQAVIVIGPYQPVAEIVRLAKRVKLDAAMLTVSFVGADSLAQELGPEGDNVVVTQVMPFPHDRSIKIVASYLDALKRSSPEAEPGYVSLEGYVVGRMVIDVLKRTGPDVTRQGFLDTIYAQPQFDLDGLRLTFGPADNQGMDEVYLTMLKGGRVVPVADLSGWRK</sequence>
<dbReference type="Gene3D" id="3.40.50.2300">
    <property type="match status" value="2"/>
</dbReference>
<dbReference type="SUPFAM" id="SSF53822">
    <property type="entry name" value="Periplasmic binding protein-like I"/>
    <property type="match status" value="1"/>
</dbReference>
<organism evidence="7 8">
    <name type="scientific">Chelatococcus reniformis</name>
    <dbReference type="NCBI Taxonomy" id="1494448"/>
    <lineage>
        <taxon>Bacteria</taxon>
        <taxon>Pseudomonadati</taxon>
        <taxon>Pseudomonadota</taxon>
        <taxon>Alphaproteobacteria</taxon>
        <taxon>Hyphomicrobiales</taxon>
        <taxon>Chelatococcaceae</taxon>
        <taxon>Chelatococcus</taxon>
    </lineage>
</organism>
<evidence type="ECO:0000256" key="1">
    <source>
        <dbReference type="ARBA" id="ARBA00010062"/>
    </source>
</evidence>
<feature type="domain" description="Leucine-binding protein" evidence="6">
    <location>
        <begin position="44"/>
        <end position="381"/>
    </location>
</feature>
<dbReference type="InterPro" id="IPR028082">
    <property type="entry name" value="Peripla_BP_I"/>
</dbReference>
<keyword evidence="4" id="KW-0029">Amino-acid transport</keyword>
<name>A0A916US01_9HYPH</name>
<evidence type="ECO:0000313" key="8">
    <source>
        <dbReference type="Proteomes" id="UP000637002"/>
    </source>
</evidence>
<dbReference type="GO" id="GO:0006865">
    <property type="term" value="P:amino acid transport"/>
    <property type="evidence" value="ECO:0007669"/>
    <property type="project" value="UniProtKB-KW"/>
</dbReference>
<dbReference type="PANTHER" id="PTHR47235:SF1">
    <property type="entry name" value="BLR6548 PROTEIN"/>
    <property type="match status" value="1"/>
</dbReference>
<protein>
    <submittedName>
        <fullName evidence="7">ABC transporter substrate-binding protein</fullName>
    </submittedName>
</protein>
<feature type="signal peptide" evidence="5">
    <location>
        <begin position="1"/>
        <end position="29"/>
    </location>
</feature>
<evidence type="ECO:0000259" key="6">
    <source>
        <dbReference type="Pfam" id="PF13458"/>
    </source>
</evidence>
<evidence type="ECO:0000256" key="4">
    <source>
        <dbReference type="ARBA" id="ARBA00022970"/>
    </source>
</evidence>
<evidence type="ECO:0000313" key="7">
    <source>
        <dbReference type="EMBL" id="GGC85519.1"/>
    </source>
</evidence>
<gene>
    <name evidence="7" type="ORF">GCM10010994_49260</name>
</gene>
<comment type="similarity">
    <text evidence="1">Belongs to the leucine-binding protein family.</text>
</comment>
<dbReference type="CDD" id="cd19978">
    <property type="entry name" value="PBP1_ABC_ligand_binding-like"/>
    <property type="match status" value="1"/>
</dbReference>